<feature type="compositionally biased region" description="Polar residues" evidence="1">
    <location>
        <begin position="96"/>
        <end position="109"/>
    </location>
</feature>
<evidence type="ECO:0000313" key="19">
    <source>
        <dbReference type="Proteomes" id="UP000283928"/>
    </source>
</evidence>
<keyword evidence="2" id="KW-0472">Membrane</keyword>
<accession>A0A174HAD4</accession>
<reference evidence="14 15" key="1">
    <citation type="submission" date="2015-09" db="EMBL/GenBank/DDBJ databases">
        <authorList>
            <consortium name="Pathogen Informatics"/>
        </authorList>
    </citation>
    <scope>NUCLEOTIDE SEQUENCE [LARGE SCALE GENOMIC DNA]</scope>
    <source>
        <strain evidence="3 14">2789STDY5608837</strain>
        <strain evidence="4 15">2789STDY5834921</strain>
    </source>
</reference>
<evidence type="ECO:0000313" key="21">
    <source>
        <dbReference type="Proteomes" id="UP000284220"/>
    </source>
</evidence>
<evidence type="ECO:0000256" key="2">
    <source>
        <dbReference type="SAM" id="Phobius"/>
    </source>
</evidence>
<dbReference type="Proteomes" id="UP000095413">
    <property type="component" value="Unassembled WGS sequence"/>
</dbReference>
<organism evidence="3 14">
    <name type="scientific">Blautia obeum</name>
    <dbReference type="NCBI Taxonomy" id="40520"/>
    <lineage>
        <taxon>Bacteria</taxon>
        <taxon>Bacillati</taxon>
        <taxon>Bacillota</taxon>
        <taxon>Clostridia</taxon>
        <taxon>Lachnospirales</taxon>
        <taxon>Lachnospiraceae</taxon>
        <taxon>Blautia</taxon>
    </lineage>
</organism>
<dbReference type="Proteomes" id="UP000284220">
    <property type="component" value="Unassembled WGS sequence"/>
</dbReference>
<evidence type="ECO:0000313" key="22">
    <source>
        <dbReference type="Proteomes" id="UP000284242"/>
    </source>
</evidence>
<dbReference type="EMBL" id="QRUH01000001">
    <property type="protein sequence ID" value="RGR51482.1"/>
    <property type="molecule type" value="Genomic_DNA"/>
</dbReference>
<feature type="transmembrane region" description="Helical" evidence="2">
    <location>
        <begin position="9"/>
        <end position="28"/>
    </location>
</feature>
<dbReference type="EMBL" id="QRVV01000029">
    <property type="protein sequence ID" value="RGS72401.1"/>
    <property type="molecule type" value="Genomic_DNA"/>
</dbReference>
<dbReference type="OrthoDB" id="2088289at2"/>
<dbReference type="EMBL" id="CZBA01000011">
    <property type="protein sequence ID" value="CUP64773.1"/>
    <property type="molecule type" value="Genomic_DNA"/>
</dbReference>
<dbReference type="Proteomes" id="UP000284267">
    <property type="component" value="Unassembled WGS sequence"/>
</dbReference>
<protein>
    <submittedName>
        <fullName evidence="3">Uncharacterized protein</fullName>
    </submittedName>
</protein>
<evidence type="ECO:0000313" key="10">
    <source>
        <dbReference type="EMBL" id="RHE74855.1"/>
    </source>
</evidence>
<dbReference type="AlphaFoldDB" id="A0A174HAD4"/>
<proteinExistence type="predicted"/>
<evidence type="ECO:0000313" key="23">
    <source>
        <dbReference type="Proteomes" id="UP000284267"/>
    </source>
</evidence>
<evidence type="ECO:0000313" key="4">
    <source>
        <dbReference type="EMBL" id="CUP64773.1"/>
    </source>
</evidence>
<evidence type="ECO:0000313" key="12">
    <source>
        <dbReference type="EMBL" id="RHH16258.1"/>
    </source>
</evidence>
<reference evidence="16 17" key="2">
    <citation type="submission" date="2018-08" db="EMBL/GenBank/DDBJ databases">
        <title>A genome reference for cultivated species of the human gut microbiota.</title>
        <authorList>
            <person name="Zou Y."/>
            <person name="Xue W."/>
            <person name="Luo G."/>
        </authorList>
    </citation>
    <scope>NUCLEOTIDE SEQUENCE [LARGE SCALE GENOMIC DNA]</scope>
    <source>
        <strain evidence="8 22">AF21-24</strain>
        <strain evidence="7 24">AF25-21</strain>
        <strain evidence="6 18">AF29-2BH</strain>
        <strain evidence="13 23">AF39-4</strain>
        <strain evidence="12 20">AM18-2AC</strain>
        <strain evidence="11 21">AM22-9LB</strain>
        <strain evidence="10 19">AM27-32LB</strain>
        <strain evidence="9 17">AM37-4AC</strain>
        <strain evidence="5 16">OM06-11AA</strain>
    </source>
</reference>
<evidence type="ECO:0000313" key="9">
    <source>
        <dbReference type="EMBL" id="RHC04194.1"/>
    </source>
</evidence>
<evidence type="ECO:0000313" key="3">
    <source>
        <dbReference type="EMBL" id="CUO71823.1"/>
    </source>
</evidence>
<dbReference type="EMBL" id="QROE01000010">
    <property type="protein sequence ID" value="RHK92451.1"/>
    <property type="molecule type" value="Genomic_DNA"/>
</dbReference>
<dbReference type="RefSeq" id="WP_055056243.1">
    <property type="nucleotide sequence ID" value="NZ_CABJDZ010000010.1"/>
</dbReference>
<evidence type="ECO:0000313" key="20">
    <source>
        <dbReference type="Proteomes" id="UP000284024"/>
    </source>
</evidence>
<evidence type="ECO:0000313" key="15">
    <source>
        <dbReference type="Proteomes" id="UP000095413"/>
    </source>
</evidence>
<dbReference type="Proteomes" id="UP000284242">
    <property type="component" value="Unassembled WGS sequence"/>
</dbReference>
<dbReference type="EMBL" id="QSHL01000011">
    <property type="protein sequence ID" value="RHC04194.1"/>
    <property type="molecule type" value="Genomic_DNA"/>
</dbReference>
<evidence type="ECO:0000313" key="16">
    <source>
        <dbReference type="Proteomes" id="UP000261222"/>
    </source>
</evidence>
<sequence>MKNKITPSVILLIITVIFFIAGIFFMGIQARQQISDTEQSLDAFISQVKDKQQALNDAQTSFSSAVKEKKDLLNYRQQKASGRQTAVQEHRDTQESSEAVTSVFSQGHS</sequence>
<evidence type="ECO:0000313" key="5">
    <source>
        <dbReference type="EMBL" id="RGN02007.1"/>
    </source>
</evidence>
<evidence type="ECO:0000313" key="6">
    <source>
        <dbReference type="EMBL" id="RGQ02648.1"/>
    </source>
</evidence>
<dbReference type="Proteomes" id="UP000283585">
    <property type="component" value="Unassembled WGS sequence"/>
</dbReference>
<evidence type="ECO:0000313" key="11">
    <source>
        <dbReference type="EMBL" id="RHG14929.1"/>
    </source>
</evidence>
<keyword evidence="2" id="KW-1133">Transmembrane helix</keyword>
<name>A0A174HAD4_9FIRM</name>
<dbReference type="EMBL" id="QSKO01000011">
    <property type="protein sequence ID" value="RHE74855.1"/>
    <property type="molecule type" value="Genomic_DNA"/>
</dbReference>
<dbReference type="Proteomes" id="UP000284024">
    <property type="component" value="Unassembled WGS sequence"/>
</dbReference>
<evidence type="ECO:0000313" key="24">
    <source>
        <dbReference type="Proteomes" id="UP000285839"/>
    </source>
</evidence>
<feature type="region of interest" description="Disordered" evidence="1">
    <location>
        <begin position="79"/>
        <end position="109"/>
    </location>
</feature>
<dbReference type="Proteomes" id="UP000261222">
    <property type="component" value="Unassembled WGS sequence"/>
</dbReference>
<dbReference type="EMBL" id="QRSS01000026">
    <property type="protein sequence ID" value="RGQ02648.1"/>
    <property type="molecule type" value="Genomic_DNA"/>
</dbReference>
<gene>
    <name evidence="13" type="ORF">DW040_16695</name>
    <name evidence="12" type="ORF">DW222_14850</name>
    <name evidence="11" type="ORF">DW272_15235</name>
    <name evidence="10" type="ORF">DW723_09055</name>
    <name evidence="9" type="ORF">DW859_13680</name>
    <name evidence="8" type="ORF">DWX77_10665</name>
    <name evidence="7" type="ORF">DWY46_02410</name>
    <name evidence="6" type="ORF">DWZ12_14835</name>
    <name evidence="5" type="ORF">DXB81_16815</name>
    <name evidence="3" type="ORF">ERS852394_02846</name>
    <name evidence="4" type="ORF">ERS852533_02067</name>
</gene>
<dbReference type="Proteomes" id="UP000285839">
    <property type="component" value="Unassembled WGS sequence"/>
</dbReference>
<keyword evidence="2" id="KW-0812">Transmembrane</keyword>
<evidence type="ECO:0000313" key="8">
    <source>
        <dbReference type="EMBL" id="RGS72401.1"/>
    </source>
</evidence>
<evidence type="ECO:0000313" key="18">
    <source>
        <dbReference type="Proteomes" id="UP000283585"/>
    </source>
</evidence>
<evidence type="ECO:0000313" key="13">
    <source>
        <dbReference type="EMBL" id="RHK92451.1"/>
    </source>
</evidence>
<dbReference type="EMBL" id="CYZD01000020">
    <property type="protein sequence ID" value="CUO71823.1"/>
    <property type="molecule type" value="Genomic_DNA"/>
</dbReference>
<dbReference type="EMBL" id="QSUB01000011">
    <property type="protein sequence ID" value="RGN02007.1"/>
    <property type="molecule type" value="Genomic_DNA"/>
</dbReference>
<dbReference type="EMBL" id="QRJH01000009">
    <property type="protein sequence ID" value="RHH16258.1"/>
    <property type="molecule type" value="Genomic_DNA"/>
</dbReference>
<dbReference type="Proteomes" id="UP000283928">
    <property type="component" value="Unassembled WGS sequence"/>
</dbReference>
<dbReference type="Proteomes" id="UP000095409">
    <property type="component" value="Unassembled WGS sequence"/>
</dbReference>
<evidence type="ECO:0000313" key="17">
    <source>
        <dbReference type="Proteomes" id="UP000265808"/>
    </source>
</evidence>
<evidence type="ECO:0000256" key="1">
    <source>
        <dbReference type="SAM" id="MobiDB-lite"/>
    </source>
</evidence>
<dbReference type="Proteomes" id="UP000265808">
    <property type="component" value="Unassembled WGS sequence"/>
</dbReference>
<evidence type="ECO:0000313" key="14">
    <source>
        <dbReference type="Proteomes" id="UP000095409"/>
    </source>
</evidence>
<evidence type="ECO:0000313" key="7">
    <source>
        <dbReference type="EMBL" id="RGR51482.1"/>
    </source>
</evidence>
<dbReference type="EMBL" id="QRHZ01000011">
    <property type="protein sequence ID" value="RHG14929.1"/>
    <property type="molecule type" value="Genomic_DNA"/>
</dbReference>